<organism evidence="1 2">
    <name type="scientific">Streptomyces vulcanius</name>
    <dbReference type="NCBI Taxonomy" id="1441876"/>
    <lineage>
        <taxon>Bacteria</taxon>
        <taxon>Bacillati</taxon>
        <taxon>Actinomycetota</taxon>
        <taxon>Actinomycetes</taxon>
        <taxon>Kitasatosporales</taxon>
        <taxon>Streptomycetaceae</taxon>
        <taxon>Streptomyces</taxon>
    </lineage>
</organism>
<accession>A0ABV9BBT7</accession>
<dbReference type="EMBL" id="JBHSFK010000050">
    <property type="protein sequence ID" value="MFC4507041.1"/>
    <property type="molecule type" value="Genomic_DNA"/>
</dbReference>
<protein>
    <submittedName>
        <fullName evidence="1">Uncharacterized protein</fullName>
    </submittedName>
</protein>
<gene>
    <name evidence="1" type="ORF">ACFPIH_47700</name>
</gene>
<dbReference type="Proteomes" id="UP001595839">
    <property type="component" value="Unassembled WGS sequence"/>
</dbReference>
<evidence type="ECO:0000313" key="1">
    <source>
        <dbReference type="EMBL" id="MFC4507041.1"/>
    </source>
</evidence>
<name>A0ABV9BBT7_9ACTN</name>
<proteinExistence type="predicted"/>
<comment type="caution">
    <text evidence="1">The sequence shown here is derived from an EMBL/GenBank/DDBJ whole genome shotgun (WGS) entry which is preliminary data.</text>
</comment>
<keyword evidence="2" id="KW-1185">Reference proteome</keyword>
<evidence type="ECO:0000313" key="2">
    <source>
        <dbReference type="Proteomes" id="UP001595839"/>
    </source>
</evidence>
<reference evidence="2" key="1">
    <citation type="journal article" date="2019" name="Int. J. Syst. Evol. Microbiol.">
        <title>The Global Catalogue of Microorganisms (GCM) 10K type strain sequencing project: providing services to taxonomists for standard genome sequencing and annotation.</title>
        <authorList>
            <consortium name="The Broad Institute Genomics Platform"/>
            <consortium name="The Broad Institute Genome Sequencing Center for Infectious Disease"/>
            <person name="Wu L."/>
            <person name="Ma J."/>
        </authorList>
    </citation>
    <scope>NUCLEOTIDE SEQUENCE [LARGE SCALE GENOMIC DNA]</scope>
    <source>
        <strain evidence="2">CGMCC 4.7177</strain>
    </source>
</reference>
<sequence>MSQVSAPPPFSVREKTERAKSLVELYADPHESSETVVVDLIADLLHFATSINVNIDFVLRKAEETYDEERHAMSSTEKLATHLKSIGVEAKLVGEASEWEYVEIPITSDHLQLHVQFDVEFGWNWVLARGGATEVVSGEWQNETEIPRISELTKMLTQALGYVA</sequence>
<dbReference type="RefSeq" id="WP_381177487.1">
    <property type="nucleotide sequence ID" value="NZ_JBHSFK010000050.1"/>
</dbReference>